<dbReference type="SUPFAM" id="SSF63829">
    <property type="entry name" value="Calcium-dependent phosphotriesterase"/>
    <property type="match status" value="1"/>
</dbReference>
<dbReference type="NCBIfam" id="NF033206">
    <property type="entry name" value="ScyE_fam"/>
    <property type="match status" value="1"/>
</dbReference>
<comment type="caution">
    <text evidence="2">The sequence shown here is derived from an EMBL/GenBank/DDBJ whole genome shotgun (WGS) entry which is preliminary data.</text>
</comment>
<evidence type="ECO:0000256" key="1">
    <source>
        <dbReference type="SAM" id="SignalP"/>
    </source>
</evidence>
<keyword evidence="3" id="KW-1185">Reference proteome</keyword>
<dbReference type="InterPro" id="IPR048031">
    <property type="entry name" value="ScyD/ScyE-like"/>
</dbReference>
<dbReference type="RefSeq" id="WP_215239640.1">
    <property type="nucleotide sequence ID" value="NZ_CAJRAF010000002.1"/>
</dbReference>
<sequence length="328" mass="35139">MKKIASLTAILSICIILGIVACNDKKDDPIPEPEEFTVTNFADQLRAPIGFTLDNNNRLWVTEAGTGQNDGSIVMITPEGVKTTVATGFPSVVSNGSIEGMSHPLYKDGKLYVLHGISGMLYTADVSSFQPGNTPLNLNTFQKEDIGTYVRSQNLTNPLNSNIFDLLFGADGHLYIADAGANALIRRDKSNGALSVFARIPDLATGVEAVPTGVVFDGERFLVSVLGGFPFTPGNAKIFQISTSGTVSEYKGGFTNLSHLTLSKNNKPIVLQLGNFGAGFEASTGRVLNEDGDVLLSGLTMPTDIVRSADREFYLLSYAQGTIKKLKY</sequence>
<organism evidence="2 3">
    <name type="scientific">Dyadobacter helix</name>
    <dbReference type="NCBI Taxonomy" id="2822344"/>
    <lineage>
        <taxon>Bacteria</taxon>
        <taxon>Pseudomonadati</taxon>
        <taxon>Bacteroidota</taxon>
        <taxon>Cytophagia</taxon>
        <taxon>Cytophagales</taxon>
        <taxon>Spirosomataceae</taxon>
        <taxon>Dyadobacter</taxon>
    </lineage>
</organism>
<name>A0A916N521_9BACT</name>
<dbReference type="PROSITE" id="PS51257">
    <property type="entry name" value="PROKAR_LIPOPROTEIN"/>
    <property type="match status" value="1"/>
</dbReference>
<dbReference type="InterPro" id="IPR011042">
    <property type="entry name" value="6-blade_b-propeller_TolB-like"/>
</dbReference>
<reference evidence="2" key="1">
    <citation type="submission" date="2021-04" db="EMBL/GenBank/DDBJ databases">
        <authorList>
            <person name="Rodrigo-Torres L."/>
            <person name="Arahal R. D."/>
            <person name="Lucena T."/>
        </authorList>
    </citation>
    <scope>NUCLEOTIDE SEQUENCE</scope>
    <source>
        <strain evidence="2">CECT 9275</strain>
    </source>
</reference>
<dbReference type="AlphaFoldDB" id="A0A916N521"/>
<keyword evidence="1" id="KW-0732">Signal</keyword>
<evidence type="ECO:0000313" key="3">
    <source>
        <dbReference type="Proteomes" id="UP000680038"/>
    </source>
</evidence>
<feature type="chain" id="PRO_5037340871" description="ScyD/ScyE family protein" evidence="1">
    <location>
        <begin position="22"/>
        <end position="328"/>
    </location>
</feature>
<accession>A0A916N521</accession>
<gene>
    <name evidence="2" type="ORF">DYBT9275_03096</name>
</gene>
<feature type="signal peptide" evidence="1">
    <location>
        <begin position="1"/>
        <end position="21"/>
    </location>
</feature>
<dbReference type="EMBL" id="CAJRAF010000002">
    <property type="protein sequence ID" value="CAG5003204.1"/>
    <property type="molecule type" value="Genomic_DNA"/>
</dbReference>
<protein>
    <recommendedName>
        <fullName evidence="4">ScyD/ScyE family protein</fullName>
    </recommendedName>
</protein>
<dbReference type="Gene3D" id="2.120.10.30">
    <property type="entry name" value="TolB, C-terminal domain"/>
    <property type="match status" value="1"/>
</dbReference>
<evidence type="ECO:0008006" key="4">
    <source>
        <dbReference type="Google" id="ProtNLM"/>
    </source>
</evidence>
<evidence type="ECO:0000313" key="2">
    <source>
        <dbReference type="EMBL" id="CAG5003204.1"/>
    </source>
</evidence>
<proteinExistence type="predicted"/>
<dbReference type="Proteomes" id="UP000680038">
    <property type="component" value="Unassembled WGS sequence"/>
</dbReference>